<comment type="caution">
    <text evidence="2">The sequence shown here is derived from an EMBL/GenBank/DDBJ whole genome shotgun (WGS) entry which is preliminary data.</text>
</comment>
<keyword evidence="3" id="KW-1185">Reference proteome</keyword>
<dbReference type="Proteomes" id="UP000319160">
    <property type="component" value="Unassembled WGS sequence"/>
</dbReference>
<dbReference type="OrthoDB" id="4735681at2759"/>
<proteinExistence type="predicted"/>
<dbReference type="EMBL" id="VFLP01000005">
    <property type="protein sequence ID" value="TRX97552.1"/>
    <property type="molecule type" value="Genomic_DNA"/>
</dbReference>
<accession>A0A553IBH9</accession>
<evidence type="ECO:0000256" key="1">
    <source>
        <dbReference type="SAM" id="Phobius"/>
    </source>
</evidence>
<dbReference type="AlphaFoldDB" id="A0A553IBH9"/>
<keyword evidence="1" id="KW-0812">Transmembrane</keyword>
<gene>
    <name evidence="2" type="ORF">FHL15_001307</name>
</gene>
<keyword evidence="1" id="KW-0472">Membrane</keyword>
<reference evidence="3" key="1">
    <citation type="submission" date="2019-06" db="EMBL/GenBank/DDBJ databases">
        <title>Draft genome sequence of the griseofulvin-producing fungus Xylaria cubensis strain G536.</title>
        <authorList>
            <person name="Mead M.E."/>
            <person name="Raja H.A."/>
            <person name="Steenwyk J.L."/>
            <person name="Knowles S.L."/>
            <person name="Oberlies N.H."/>
            <person name="Rokas A."/>
        </authorList>
    </citation>
    <scope>NUCLEOTIDE SEQUENCE [LARGE SCALE GENOMIC DNA]</scope>
    <source>
        <strain evidence="3">G536</strain>
    </source>
</reference>
<protein>
    <submittedName>
        <fullName evidence="2">Uncharacterized protein</fullName>
    </submittedName>
</protein>
<evidence type="ECO:0000313" key="3">
    <source>
        <dbReference type="Proteomes" id="UP000319160"/>
    </source>
</evidence>
<evidence type="ECO:0000313" key="2">
    <source>
        <dbReference type="EMBL" id="TRX97552.1"/>
    </source>
</evidence>
<name>A0A553IBH9_9PEZI</name>
<keyword evidence="1" id="KW-1133">Transmembrane helix</keyword>
<feature type="transmembrane region" description="Helical" evidence="1">
    <location>
        <begin position="68"/>
        <end position="88"/>
    </location>
</feature>
<sequence>MTDANMSPNQEPIPVPVMGMTATEYQTAFAYLDHINFAREIEEYKEQRRRGSMAKIVERIPFYKRFEFWALILGVASFVHALCATWVLPLMHRKDISLILEKKAEQ</sequence>
<organism evidence="2 3">
    <name type="scientific">Xylaria flabelliformis</name>
    <dbReference type="NCBI Taxonomy" id="2512241"/>
    <lineage>
        <taxon>Eukaryota</taxon>
        <taxon>Fungi</taxon>
        <taxon>Dikarya</taxon>
        <taxon>Ascomycota</taxon>
        <taxon>Pezizomycotina</taxon>
        <taxon>Sordariomycetes</taxon>
        <taxon>Xylariomycetidae</taxon>
        <taxon>Xylariales</taxon>
        <taxon>Xylariaceae</taxon>
        <taxon>Xylaria</taxon>
    </lineage>
</organism>